<proteinExistence type="predicted"/>
<accession>A0A9D2BFI7</accession>
<protein>
    <submittedName>
        <fullName evidence="2">TonB-dependent receptor</fullName>
    </submittedName>
</protein>
<feature type="chain" id="PRO_5039459446" evidence="1">
    <location>
        <begin position="23"/>
        <end position="686"/>
    </location>
</feature>
<reference evidence="2" key="2">
    <citation type="submission" date="2021-04" db="EMBL/GenBank/DDBJ databases">
        <authorList>
            <person name="Gilroy R."/>
        </authorList>
    </citation>
    <scope>NUCLEOTIDE SEQUENCE</scope>
    <source>
        <strain evidence="2">ChiGjej6B6-14162</strain>
    </source>
</reference>
<comment type="caution">
    <text evidence="2">The sequence shown here is derived from an EMBL/GenBank/DDBJ whole genome shotgun (WGS) entry which is preliminary data.</text>
</comment>
<evidence type="ECO:0000256" key="1">
    <source>
        <dbReference type="SAM" id="SignalP"/>
    </source>
</evidence>
<dbReference type="AlphaFoldDB" id="A0A9D2BFI7"/>
<reference evidence="2" key="1">
    <citation type="journal article" date="2021" name="PeerJ">
        <title>Extensive microbial diversity within the chicken gut microbiome revealed by metagenomics and culture.</title>
        <authorList>
            <person name="Gilroy R."/>
            <person name="Ravi A."/>
            <person name="Getino M."/>
            <person name="Pursley I."/>
            <person name="Horton D.L."/>
            <person name="Alikhan N.F."/>
            <person name="Baker D."/>
            <person name="Gharbi K."/>
            <person name="Hall N."/>
            <person name="Watson M."/>
            <person name="Adriaenssens E.M."/>
            <person name="Foster-Nyarko E."/>
            <person name="Jarju S."/>
            <person name="Secka A."/>
            <person name="Antonio M."/>
            <person name="Oren A."/>
            <person name="Chaudhuri R.R."/>
            <person name="La Ragione R."/>
            <person name="Hildebrand F."/>
            <person name="Pallen M.J."/>
        </authorList>
    </citation>
    <scope>NUCLEOTIDE SEQUENCE</scope>
    <source>
        <strain evidence="2">ChiGjej6B6-14162</strain>
    </source>
</reference>
<name>A0A9D2BFI7_9BACT</name>
<evidence type="ECO:0000313" key="2">
    <source>
        <dbReference type="EMBL" id="HIX74173.1"/>
    </source>
</evidence>
<gene>
    <name evidence="2" type="ORF">H9977_03910</name>
</gene>
<keyword evidence="2" id="KW-0675">Receptor</keyword>
<feature type="signal peptide" evidence="1">
    <location>
        <begin position="1"/>
        <end position="22"/>
    </location>
</feature>
<evidence type="ECO:0000313" key="3">
    <source>
        <dbReference type="Proteomes" id="UP000886740"/>
    </source>
</evidence>
<keyword evidence="1" id="KW-0732">Signal</keyword>
<sequence length="686" mass="78574">MRILTRTFTGMALALTCLHATAQEEVIEPTVTLGEVEIKAARIVQKTDGWQLYPSERQKESARSGYSVLQQLSLPNIRIDEVSHSISAIDNKGSVQVRINGIIVDKSEMLSLDPKSIRKIDFIDNPGVRYGDGIAYVIDITTRRADNGYTLGTSFTQALTAKNGDYSAYGKWNSGKSEFSLNYSFGYQDLKGSRIKETANYHLNDGTIHTIQRNDIASRDQSFHNLVKLTYNLADSTHYVFQASLSGDFRHKPESYNQKQVIDGTDEYIATQQKQSQSGSPVLDLYYFQQLTPRQSITLNAVGTYINTQTSDSYDEGSPYQYDVDGKTYSLLSEAIYENKLKPFTLSAGLNYSQKYTNNEYSGDVSSVTPMHNNRVYLFSEIKGIWGKLRYSAGIGTSYLHYRQQEHNYDYWSFCPKAALSYNFNNAWQLSYNYQTNERTSRIAMISDAAIRTNRMEWTVGSPDLKPSRDTYHILKLSYTNTRLQSYAEGFYKICRHTNMAVYERTDDDRFIYTQRNQNEIDALHIAGYLNYWLLPEKLSAALYGGLFRCFNYGDDYKHHYTSYFITGSLNAYLGDFAIQAYADNGSRFLEGETKGYNGYSVALKTAYNYKDWQFALVWQQPLASDYKMFETEILNRNLQKTTALYSKDFRNLVSLTVTWRLGKGRKFRSVNKAIQLKDNDTGIIR</sequence>
<dbReference type="EMBL" id="DXEL01000031">
    <property type="protein sequence ID" value="HIX74173.1"/>
    <property type="molecule type" value="Genomic_DNA"/>
</dbReference>
<dbReference type="Proteomes" id="UP000886740">
    <property type="component" value="Unassembled WGS sequence"/>
</dbReference>
<organism evidence="2 3">
    <name type="scientific">Candidatus Parabacteroides intestinipullorum</name>
    <dbReference type="NCBI Taxonomy" id="2838723"/>
    <lineage>
        <taxon>Bacteria</taxon>
        <taxon>Pseudomonadati</taxon>
        <taxon>Bacteroidota</taxon>
        <taxon>Bacteroidia</taxon>
        <taxon>Bacteroidales</taxon>
        <taxon>Tannerellaceae</taxon>
        <taxon>Parabacteroides</taxon>
    </lineage>
</organism>
<dbReference type="SUPFAM" id="SSF56935">
    <property type="entry name" value="Porins"/>
    <property type="match status" value="1"/>
</dbReference>